<reference evidence="1 2" key="1">
    <citation type="submission" date="2024-09" db="EMBL/GenBank/DDBJ databases">
        <authorList>
            <person name="Sun Q."/>
            <person name="Mori K."/>
        </authorList>
    </citation>
    <scope>NUCLEOTIDE SEQUENCE [LARGE SCALE GENOMIC DNA]</scope>
    <source>
        <strain evidence="1 2">TBRC 3947</strain>
    </source>
</reference>
<name>A0ABV6MGU3_9ACTN</name>
<accession>A0ABV6MGU3</accession>
<gene>
    <name evidence="1" type="ORF">ACFFIA_40770</name>
</gene>
<evidence type="ECO:0000313" key="2">
    <source>
        <dbReference type="Proteomes" id="UP001589867"/>
    </source>
</evidence>
<proteinExistence type="predicted"/>
<dbReference type="EMBL" id="JBHLUH010000094">
    <property type="protein sequence ID" value="MFC0533952.1"/>
    <property type="molecule type" value="Genomic_DNA"/>
</dbReference>
<organism evidence="1 2">
    <name type="scientific">Phytohabitans kaempferiae</name>
    <dbReference type="NCBI Taxonomy" id="1620943"/>
    <lineage>
        <taxon>Bacteria</taxon>
        <taxon>Bacillati</taxon>
        <taxon>Actinomycetota</taxon>
        <taxon>Actinomycetes</taxon>
        <taxon>Micromonosporales</taxon>
        <taxon>Micromonosporaceae</taxon>
    </lineage>
</organism>
<comment type="caution">
    <text evidence="1">The sequence shown here is derived from an EMBL/GenBank/DDBJ whole genome shotgun (WGS) entry which is preliminary data.</text>
</comment>
<evidence type="ECO:0000313" key="1">
    <source>
        <dbReference type="EMBL" id="MFC0533952.1"/>
    </source>
</evidence>
<protein>
    <submittedName>
        <fullName evidence="1">Uncharacterized protein</fullName>
    </submittedName>
</protein>
<dbReference type="Proteomes" id="UP001589867">
    <property type="component" value="Unassembled WGS sequence"/>
</dbReference>
<sequence>MVAPTITAALTSTELDEFAVTLADLASAVDRRDGGDVLTHLHDIGLHDPDAAAVLGDFLTFAGLFEEVTL</sequence>
<dbReference type="RefSeq" id="WP_377262208.1">
    <property type="nucleotide sequence ID" value="NZ_JBHLUH010000094.1"/>
</dbReference>
<keyword evidence="2" id="KW-1185">Reference proteome</keyword>